<dbReference type="Pfam" id="PF01565">
    <property type="entry name" value="FAD_binding_4"/>
    <property type="match status" value="1"/>
</dbReference>
<dbReference type="InterPro" id="IPR016166">
    <property type="entry name" value="FAD-bd_PCMH"/>
</dbReference>
<feature type="region of interest" description="Disordered" evidence="3">
    <location>
        <begin position="200"/>
        <end position="246"/>
    </location>
</feature>
<comment type="similarity">
    <text evidence="1">Belongs to the oxygen-dependent FAD-linked oxidoreductase family.</text>
</comment>
<feature type="domain" description="FAD-binding PCMH-type" evidence="5">
    <location>
        <begin position="116"/>
        <end position="300"/>
    </location>
</feature>
<gene>
    <name evidence="6" type="ORF">PG994_007816</name>
</gene>
<keyword evidence="4" id="KW-0732">Signal</keyword>
<feature type="signal peptide" evidence="4">
    <location>
        <begin position="1"/>
        <end position="16"/>
    </location>
</feature>
<dbReference type="RefSeq" id="XP_066714712.1">
    <property type="nucleotide sequence ID" value="XM_066859225.1"/>
</dbReference>
<dbReference type="InterPro" id="IPR036318">
    <property type="entry name" value="FAD-bd_PCMH-like_sf"/>
</dbReference>
<evidence type="ECO:0000313" key="7">
    <source>
        <dbReference type="Proteomes" id="UP001480595"/>
    </source>
</evidence>
<name>A0ABR1UR96_9PEZI</name>
<dbReference type="Gene3D" id="3.40.462.20">
    <property type="match status" value="1"/>
</dbReference>
<feature type="compositionally biased region" description="Basic and acidic residues" evidence="3">
    <location>
        <begin position="217"/>
        <end position="229"/>
    </location>
</feature>
<dbReference type="SUPFAM" id="SSF56176">
    <property type="entry name" value="FAD-binding/transporter-associated domain-like"/>
    <property type="match status" value="1"/>
</dbReference>
<evidence type="ECO:0000256" key="2">
    <source>
        <dbReference type="ARBA" id="ARBA00023002"/>
    </source>
</evidence>
<dbReference type="PANTHER" id="PTHR13878:SF91">
    <property type="entry name" value="FAD BINDING DOMAIN PROTEIN (AFU_ORTHOLOGUE AFUA_6G12070)-RELATED"/>
    <property type="match status" value="1"/>
</dbReference>
<keyword evidence="2" id="KW-0560">Oxidoreductase</keyword>
<accession>A0ABR1UR96</accession>
<dbReference type="GeneID" id="92092288"/>
<reference evidence="6 7" key="1">
    <citation type="submission" date="2023-01" db="EMBL/GenBank/DDBJ databases">
        <title>Analysis of 21 Apiospora genomes using comparative genomics revels a genus with tremendous synthesis potential of carbohydrate active enzymes and secondary metabolites.</title>
        <authorList>
            <person name="Sorensen T."/>
        </authorList>
    </citation>
    <scope>NUCLEOTIDE SEQUENCE [LARGE SCALE GENOMIC DNA]</scope>
    <source>
        <strain evidence="6 7">CBS 135458</strain>
    </source>
</reference>
<dbReference type="Pfam" id="PF08031">
    <property type="entry name" value="BBE"/>
    <property type="match status" value="1"/>
</dbReference>
<organism evidence="6 7">
    <name type="scientific">Apiospora phragmitis</name>
    <dbReference type="NCBI Taxonomy" id="2905665"/>
    <lineage>
        <taxon>Eukaryota</taxon>
        <taxon>Fungi</taxon>
        <taxon>Dikarya</taxon>
        <taxon>Ascomycota</taxon>
        <taxon>Pezizomycotina</taxon>
        <taxon>Sordariomycetes</taxon>
        <taxon>Xylariomycetidae</taxon>
        <taxon>Amphisphaeriales</taxon>
        <taxon>Apiosporaceae</taxon>
        <taxon>Apiospora</taxon>
    </lineage>
</organism>
<dbReference type="PROSITE" id="PS51387">
    <property type="entry name" value="FAD_PCMH"/>
    <property type="match status" value="1"/>
</dbReference>
<dbReference type="Gene3D" id="3.30.465.10">
    <property type="match status" value="2"/>
</dbReference>
<dbReference type="InterPro" id="IPR006094">
    <property type="entry name" value="Oxid_FAD_bind_N"/>
</dbReference>
<dbReference type="Proteomes" id="UP001480595">
    <property type="component" value="Unassembled WGS sequence"/>
</dbReference>
<evidence type="ECO:0000313" key="6">
    <source>
        <dbReference type="EMBL" id="KAK8061450.1"/>
    </source>
</evidence>
<evidence type="ECO:0000259" key="5">
    <source>
        <dbReference type="PROSITE" id="PS51387"/>
    </source>
</evidence>
<proteinExistence type="inferred from homology"/>
<evidence type="ECO:0000256" key="4">
    <source>
        <dbReference type="SAM" id="SignalP"/>
    </source>
</evidence>
<protein>
    <recommendedName>
        <fullName evidence="5">FAD-binding PCMH-type domain-containing protein</fullName>
    </recommendedName>
</protein>
<dbReference type="PANTHER" id="PTHR13878">
    <property type="entry name" value="GULONOLACTONE OXIDASE"/>
    <property type="match status" value="1"/>
</dbReference>
<dbReference type="InterPro" id="IPR016169">
    <property type="entry name" value="FAD-bd_PCMH_sub2"/>
</dbReference>
<dbReference type="EMBL" id="JAQQWL010000008">
    <property type="protein sequence ID" value="KAK8061450.1"/>
    <property type="molecule type" value="Genomic_DNA"/>
</dbReference>
<comment type="caution">
    <text evidence="6">The sequence shown here is derived from an EMBL/GenBank/DDBJ whole genome shotgun (WGS) entry which is preliminary data.</text>
</comment>
<dbReference type="InterPro" id="IPR050432">
    <property type="entry name" value="FAD-linked_Oxidoreductases_BP"/>
</dbReference>
<keyword evidence="7" id="KW-1185">Reference proteome</keyword>
<evidence type="ECO:0000256" key="3">
    <source>
        <dbReference type="SAM" id="MobiDB-lite"/>
    </source>
</evidence>
<feature type="chain" id="PRO_5046223468" description="FAD-binding PCMH-type domain-containing protein" evidence="4">
    <location>
        <begin position="17"/>
        <end position="551"/>
    </location>
</feature>
<dbReference type="InterPro" id="IPR012951">
    <property type="entry name" value="BBE"/>
</dbReference>
<sequence length="551" mass="59514">MQGVALLTQSLSLTAAAVGAMTVGAGASCKCFPGDACWPSEATWTRLNVTVGGRLVATVPLGSPCHDPTYDEQACAGLRDQWLDSGIHMQSSSSVMAPFFANQSCDPFQPRDTPCTLGNYVRYAVNATGPADVQAAVKFAQDNDVRLVIRNTGHDYLGRSTGAGSLSVWTHYLKDIELIDDWQDDDGVFTTGQKAFRVGAGVQGFETSRRGRPRGPGGRDGRVPDEGARRRLPARRRPFGAEHAVRSRAGQSGCVRIRHGRWRIGDRFSFRKRRPLLGAERRGPGNYGIVTAVTVMAHPDRTVSGLSFSLSTTDSEAVYSVIDAFHEQLPDIVDAGTMVIYFFGSSFFNIPALTAYDMPQTHMEGVMAPFFAKLDSLGLAYSVGTAQYGGRLIQRSQLGNFSGAARALAEQGVTFIGVGTNVSAHSGGRPGRDNNKNAVLPAWREAIVSATLSLPWNFTAPWAEALATQREMTEVVQPIIEAATPGSGAYMNEADFRQPDFQEAFFGTVNYPKLLEIKRKWDPRGLFYATAAVGSEAYTVLDDGRLCTAAS</sequence>
<evidence type="ECO:0000256" key="1">
    <source>
        <dbReference type="ARBA" id="ARBA00005466"/>
    </source>
</evidence>